<gene>
    <name evidence="4" type="ORF">MHL29_13965</name>
</gene>
<dbReference type="InterPro" id="IPR011051">
    <property type="entry name" value="RmlC_Cupin_sf"/>
</dbReference>
<evidence type="ECO:0000256" key="1">
    <source>
        <dbReference type="ARBA" id="ARBA00023125"/>
    </source>
</evidence>
<protein>
    <submittedName>
        <fullName evidence="4">Cupin domain-containing protein</fullName>
    </submittedName>
</protein>
<dbReference type="InterPro" id="IPR003313">
    <property type="entry name" value="AraC-bd"/>
</dbReference>
<sequence length="129" mass="13910">MSDPTEGHVEQGDGPDRRPGTTDGTSTLVEEVWGRSSSRGGRPGATAVIDNESTKVVAFEFAEGDELKEHAARHPVLIQVVRGRVSFELPDRTVELAPGALLHLTPMLRHAVRALEPTTLTVTMLLPHA</sequence>
<feature type="domain" description="AraC-type arabinose-binding/dimerisation" evidence="3">
    <location>
        <begin position="64"/>
        <end position="128"/>
    </location>
</feature>
<comment type="caution">
    <text evidence="4">The sequence shown here is derived from an EMBL/GenBank/DDBJ whole genome shotgun (WGS) entry which is preliminary data.</text>
</comment>
<evidence type="ECO:0000256" key="2">
    <source>
        <dbReference type="SAM" id="MobiDB-lite"/>
    </source>
</evidence>
<accession>A0ABS9Q537</accession>
<dbReference type="Proteomes" id="UP001521931">
    <property type="component" value="Unassembled WGS sequence"/>
</dbReference>
<evidence type="ECO:0000259" key="3">
    <source>
        <dbReference type="Pfam" id="PF02311"/>
    </source>
</evidence>
<feature type="compositionally biased region" description="Basic and acidic residues" evidence="2">
    <location>
        <begin position="1"/>
        <end position="20"/>
    </location>
</feature>
<keyword evidence="1" id="KW-0238">DNA-binding</keyword>
<dbReference type="Pfam" id="PF02311">
    <property type="entry name" value="AraC_binding"/>
    <property type="match status" value="1"/>
</dbReference>
<proteinExistence type="predicted"/>
<feature type="region of interest" description="Disordered" evidence="2">
    <location>
        <begin position="1"/>
        <end position="46"/>
    </location>
</feature>
<evidence type="ECO:0000313" key="4">
    <source>
        <dbReference type="EMBL" id="MCG7322986.1"/>
    </source>
</evidence>
<name>A0ABS9Q537_9MICO</name>
<dbReference type="InterPro" id="IPR014710">
    <property type="entry name" value="RmlC-like_jellyroll"/>
</dbReference>
<dbReference type="RefSeq" id="WP_239265454.1">
    <property type="nucleotide sequence ID" value="NZ_JAKRCV010000053.1"/>
</dbReference>
<evidence type="ECO:0000313" key="5">
    <source>
        <dbReference type="Proteomes" id="UP001521931"/>
    </source>
</evidence>
<dbReference type="Gene3D" id="2.60.120.10">
    <property type="entry name" value="Jelly Rolls"/>
    <property type="match status" value="1"/>
</dbReference>
<organism evidence="4 5">
    <name type="scientific">Arsenicicoccus bolidensis</name>
    <dbReference type="NCBI Taxonomy" id="229480"/>
    <lineage>
        <taxon>Bacteria</taxon>
        <taxon>Bacillati</taxon>
        <taxon>Actinomycetota</taxon>
        <taxon>Actinomycetes</taxon>
        <taxon>Micrococcales</taxon>
        <taxon>Intrasporangiaceae</taxon>
        <taxon>Arsenicicoccus</taxon>
    </lineage>
</organism>
<dbReference type="SUPFAM" id="SSF51182">
    <property type="entry name" value="RmlC-like cupins"/>
    <property type="match status" value="1"/>
</dbReference>
<reference evidence="4 5" key="1">
    <citation type="submission" date="2022-02" db="EMBL/GenBank/DDBJ databases">
        <title>Uncovering new skin microbiome diversity through culturing and metagenomics.</title>
        <authorList>
            <person name="Conlan S."/>
            <person name="Deming C."/>
            <person name="Nisc Comparative Sequencing Program N."/>
            <person name="Segre J.A."/>
        </authorList>
    </citation>
    <scope>NUCLEOTIDE SEQUENCE [LARGE SCALE GENOMIC DNA]</scope>
    <source>
        <strain evidence="4 5">ACRQZ</strain>
    </source>
</reference>
<keyword evidence="5" id="KW-1185">Reference proteome</keyword>
<dbReference type="CDD" id="cd02230">
    <property type="entry name" value="cupin_HP0902-like"/>
    <property type="match status" value="1"/>
</dbReference>
<dbReference type="EMBL" id="JAKRCV010000053">
    <property type="protein sequence ID" value="MCG7322986.1"/>
    <property type="molecule type" value="Genomic_DNA"/>
</dbReference>